<dbReference type="Proteomes" id="UP000288805">
    <property type="component" value="Unassembled WGS sequence"/>
</dbReference>
<evidence type="ECO:0000313" key="3">
    <source>
        <dbReference type="Proteomes" id="UP000288805"/>
    </source>
</evidence>
<reference evidence="2 3" key="1">
    <citation type="journal article" date="2018" name="PLoS Genet.">
        <title>Population sequencing reveals clonal diversity and ancestral inbreeding in the grapevine cultivar Chardonnay.</title>
        <authorList>
            <person name="Roach M.J."/>
            <person name="Johnson D.L."/>
            <person name="Bohlmann J."/>
            <person name="van Vuuren H.J."/>
            <person name="Jones S.J."/>
            <person name="Pretorius I.S."/>
            <person name="Schmidt S.A."/>
            <person name="Borneman A.R."/>
        </authorList>
    </citation>
    <scope>NUCLEOTIDE SEQUENCE [LARGE SCALE GENOMIC DNA]</scope>
    <source>
        <strain evidence="3">cv. Chardonnay</strain>
        <tissue evidence="2">Leaf</tissue>
    </source>
</reference>
<protein>
    <submittedName>
        <fullName evidence="2">Uncharacterized protein</fullName>
    </submittedName>
</protein>
<feature type="region of interest" description="Disordered" evidence="1">
    <location>
        <begin position="1"/>
        <end position="21"/>
    </location>
</feature>
<dbReference type="EMBL" id="QGNW01000040">
    <property type="protein sequence ID" value="RVX08646.1"/>
    <property type="molecule type" value="Genomic_DNA"/>
</dbReference>
<gene>
    <name evidence="2" type="ORF">CK203_010803</name>
</gene>
<evidence type="ECO:0000313" key="2">
    <source>
        <dbReference type="EMBL" id="RVX08646.1"/>
    </source>
</evidence>
<organism evidence="2 3">
    <name type="scientific">Vitis vinifera</name>
    <name type="common">Grape</name>
    <dbReference type="NCBI Taxonomy" id="29760"/>
    <lineage>
        <taxon>Eukaryota</taxon>
        <taxon>Viridiplantae</taxon>
        <taxon>Streptophyta</taxon>
        <taxon>Embryophyta</taxon>
        <taxon>Tracheophyta</taxon>
        <taxon>Spermatophyta</taxon>
        <taxon>Magnoliopsida</taxon>
        <taxon>eudicotyledons</taxon>
        <taxon>Gunneridae</taxon>
        <taxon>Pentapetalae</taxon>
        <taxon>rosids</taxon>
        <taxon>Vitales</taxon>
        <taxon>Vitaceae</taxon>
        <taxon>Viteae</taxon>
        <taxon>Vitis</taxon>
    </lineage>
</organism>
<comment type="caution">
    <text evidence="2">The sequence shown here is derived from an EMBL/GenBank/DDBJ whole genome shotgun (WGS) entry which is preliminary data.</text>
</comment>
<proteinExistence type="predicted"/>
<sequence length="48" mass="4989">MGSIVSSLMGGGAADASDSTLEGSGVKYFTHLRDGRSTSMIPKNPTNW</sequence>
<evidence type="ECO:0000256" key="1">
    <source>
        <dbReference type="SAM" id="MobiDB-lite"/>
    </source>
</evidence>
<name>A0A438JI60_VITVI</name>
<accession>A0A438JI60</accession>
<dbReference type="AlphaFoldDB" id="A0A438JI60"/>